<dbReference type="PANTHER" id="PTHR15708:SF10">
    <property type="entry name" value="PROTEIN MTSS 1"/>
    <property type="match status" value="1"/>
</dbReference>
<organism evidence="9 10">
    <name type="scientific">Champsocephalus gunnari</name>
    <name type="common">Mackerel icefish</name>
    <dbReference type="NCBI Taxonomy" id="52237"/>
    <lineage>
        <taxon>Eukaryota</taxon>
        <taxon>Metazoa</taxon>
        <taxon>Chordata</taxon>
        <taxon>Craniata</taxon>
        <taxon>Vertebrata</taxon>
        <taxon>Euteleostomi</taxon>
        <taxon>Actinopterygii</taxon>
        <taxon>Neopterygii</taxon>
        <taxon>Teleostei</taxon>
        <taxon>Neoteleostei</taxon>
        <taxon>Acanthomorphata</taxon>
        <taxon>Eupercaria</taxon>
        <taxon>Perciformes</taxon>
        <taxon>Notothenioidei</taxon>
        <taxon>Channichthyidae</taxon>
        <taxon>Champsocephalus</taxon>
    </lineage>
</organism>
<dbReference type="PROSITE" id="PS51338">
    <property type="entry name" value="IMD"/>
    <property type="match status" value="1"/>
</dbReference>
<keyword evidence="3" id="KW-0597">Phosphoprotein</keyword>
<protein>
    <recommendedName>
        <fullName evidence="8">IMD domain-containing protein</fullName>
    </recommendedName>
</protein>
<dbReference type="Proteomes" id="UP001331515">
    <property type="component" value="Unassembled WGS sequence"/>
</dbReference>
<feature type="region of interest" description="Disordered" evidence="7">
    <location>
        <begin position="427"/>
        <end position="448"/>
    </location>
</feature>
<evidence type="ECO:0000313" key="9">
    <source>
        <dbReference type="EMBL" id="KAK5910763.1"/>
    </source>
</evidence>
<reference evidence="9 10" key="1">
    <citation type="journal article" date="2023" name="Mol. Biol. Evol.">
        <title>Genomics of Secondarily Temperate Adaptation in the Only Non-Antarctic Icefish.</title>
        <authorList>
            <person name="Rivera-Colon A.G."/>
            <person name="Rayamajhi N."/>
            <person name="Minhas B.F."/>
            <person name="Madrigal G."/>
            <person name="Bilyk K.T."/>
            <person name="Yoon V."/>
            <person name="Hune M."/>
            <person name="Gregory S."/>
            <person name="Cheng C.H.C."/>
            <person name="Catchen J.M."/>
        </authorList>
    </citation>
    <scope>NUCLEOTIDE SEQUENCE [LARGE SCALE GENOMIC DNA]</scope>
    <source>
        <tissue evidence="9">White muscle</tissue>
    </source>
</reference>
<evidence type="ECO:0000256" key="5">
    <source>
        <dbReference type="ARBA" id="ARBA00023203"/>
    </source>
</evidence>
<gene>
    <name evidence="9" type="ORF">CgunFtcFv8_004999</name>
</gene>
<dbReference type="InterPro" id="IPR003124">
    <property type="entry name" value="WH2_dom"/>
</dbReference>
<feature type="region of interest" description="Disordered" evidence="7">
    <location>
        <begin position="521"/>
        <end position="637"/>
    </location>
</feature>
<name>A0AAN8HCR5_CHAGU</name>
<feature type="compositionally biased region" description="Low complexity" evidence="7">
    <location>
        <begin position="585"/>
        <end position="599"/>
    </location>
</feature>
<proteinExistence type="inferred from homology"/>
<feature type="compositionally biased region" description="Low complexity" evidence="7">
    <location>
        <begin position="259"/>
        <end position="301"/>
    </location>
</feature>
<dbReference type="GO" id="GO:0032233">
    <property type="term" value="P:positive regulation of actin filament bundle assembly"/>
    <property type="evidence" value="ECO:0007669"/>
    <property type="project" value="TreeGrafter"/>
</dbReference>
<dbReference type="InterPro" id="IPR030127">
    <property type="entry name" value="MTSS1/MTSS2"/>
</dbReference>
<dbReference type="GO" id="GO:0007009">
    <property type="term" value="P:plasma membrane organization"/>
    <property type="evidence" value="ECO:0007669"/>
    <property type="project" value="InterPro"/>
</dbReference>
<evidence type="ECO:0000256" key="3">
    <source>
        <dbReference type="ARBA" id="ARBA00022553"/>
    </source>
</evidence>
<keyword evidence="4" id="KW-0175">Coiled coil</keyword>
<dbReference type="GO" id="GO:0005737">
    <property type="term" value="C:cytoplasm"/>
    <property type="evidence" value="ECO:0007669"/>
    <property type="project" value="UniProtKB-SubCell"/>
</dbReference>
<dbReference type="Pfam" id="PF08397">
    <property type="entry name" value="IMD"/>
    <property type="match status" value="1"/>
</dbReference>
<evidence type="ECO:0000256" key="4">
    <source>
        <dbReference type="ARBA" id="ARBA00023054"/>
    </source>
</evidence>
<dbReference type="InterPro" id="IPR013606">
    <property type="entry name" value="I-BAR_dom"/>
</dbReference>
<comment type="subcellular location">
    <subcellularLocation>
        <location evidence="1">Cytoplasm</location>
    </subcellularLocation>
</comment>
<keyword evidence="5" id="KW-0009">Actin-binding</keyword>
<dbReference type="InterPro" id="IPR027267">
    <property type="entry name" value="AH/BAR_dom_sf"/>
</dbReference>
<comment type="caution">
    <text evidence="9">The sequence shown here is derived from an EMBL/GenBank/DDBJ whole genome shotgun (WGS) entry which is preliminary data.</text>
</comment>
<dbReference type="CDD" id="cd07643">
    <property type="entry name" value="I-BAR_IMD_MIM"/>
    <property type="match status" value="1"/>
</dbReference>
<feature type="compositionally biased region" description="Low complexity" evidence="7">
    <location>
        <begin position="427"/>
        <end position="441"/>
    </location>
</feature>
<dbReference type="PANTHER" id="PTHR15708">
    <property type="entry name" value="ACTIN BUNDLING/MISSING IN METASTASIS-RELATED"/>
    <property type="match status" value="1"/>
</dbReference>
<accession>A0AAN8HCR5</accession>
<dbReference type="EMBL" id="JAURVH010001528">
    <property type="protein sequence ID" value="KAK5910763.1"/>
    <property type="molecule type" value="Genomic_DNA"/>
</dbReference>
<sequence>MESVMERECSALGGLFQTVIGDMKGSYPVWDDFISKASKLQSQLRTTVVAVAAFLDAFQKVADLATNSRGGTRDIGSALTRMCMRHRSIETKLRQFSMVFLDCLINPLQEQMEEWKRVSNTLDKDHAKEYKKARQEIKKRSSDTLKLQKKAKKADVFGRGDLQPQLDSAMQEVNDKYLLLEETEKQAVRKALVEERSRFCCFVTMLKPVVEEEMSMLGEITHLQTLTDDLKALTMDPHKLPPSSEQVILDLKGSECTWSYQTPPSSPSTTVSRKSSMCSSLNSVNSSDSRSSGSHCHSPTSHFRYRASSSSSSVLPQQAPARLSSVSSHDSGFISQDAFQSKSPSPMPPDGSQDWAKPGPYEQSMVNTLKRSKDRKETTDPSSHHSADLTPGEAKGSPSGISAKEDRDAHEELARALARGLQLDISGSSRDSLQGSSGYSSQTHTPCCSEDTIPSQDCDYYSVGVDQEGEHQDFDKSCTVPRNSDITQSYRRMFQSKRPASTAGLPCNPSSIITPGVATIRRTPSSKPNLRRPSGGLNLGPIPIKPPMIPVKTPTVPDHPGFPSRAASEEGNTPRTPLSPPTTPLSPGCSGPLSPRSGSWEAQHLSEGSDPPPQPGGRMCEWERRPLPELLEETESSEVEDFLVAIRRGVRLKRTSTNDRSAPSIY</sequence>
<dbReference type="GO" id="GO:0015629">
    <property type="term" value="C:actin cytoskeleton"/>
    <property type="evidence" value="ECO:0007669"/>
    <property type="project" value="TreeGrafter"/>
</dbReference>
<dbReference type="GO" id="GO:0034334">
    <property type="term" value="P:adherens junction maintenance"/>
    <property type="evidence" value="ECO:0007669"/>
    <property type="project" value="TreeGrafter"/>
</dbReference>
<evidence type="ECO:0000256" key="1">
    <source>
        <dbReference type="ARBA" id="ARBA00004496"/>
    </source>
</evidence>
<feature type="compositionally biased region" description="Polar residues" evidence="7">
    <location>
        <begin position="324"/>
        <end position="344"/>
    </location>
</feature>
<dbReference type="Pfam" id="PF02205">
    <property type="entry name" value="WH2"/>
    <property type="match status" value="1"/>
</dbReference>
<keyword evidence="2" id="KW-0963">Cytoplasm</keyword>
<dbReference type="GO" id="GO:0005543">
    <property type="term" value="F:phospholipid binding"/>
    <property type="evidence" value="ECO:0007669"/>
    <property type="project" value="TreeGrafter"/>
</dbReference>
<evidence type="ECO:0000256" key="2">
    <source>
        <dbReference type="ARBA" id="ARBA00022490"/>
    </source>
</evidence>
<dbReference type="AlphaFoldDB" id="A0AAN8HCR5"/>
<feature type="domain" description="IMD" evidence="8">
    <location>
        <begin position="1"/>
        <end position="254"/>
    </location>
</feature>
<dbReference type="GO" id="GO:0009898">
    <property type="term" value="C:cytoplasmic side of plasma membrane"/>
    <property type="evidence" value="ECO:0007669"/>
    <property type="project" value="TreeGrafter"/>
</dbReference>
<evidence type="ECO:0000259" key="8">
    <source>
        <dbReference type="PROSITE" id="PS51338"/>
    </source>
</evidence>
<dbReference type="FunFam" id="1.20.1270.60:FF:000010">
    <property type="entry name" value="Metastasis suppressor 1, isoform CRA_e"/>
    <property type="match status" value="1"/>
</dbReference>
<evidence type="ECO:0000256" key="7">
    <source>
        <dbReference type="SAM" id="MobiDB-lite"/>
    </source>
</evidence>
<keyword evidence="10" id="KW-1185">Reference proteome</keyword>
<feature type="region of interest" description="Disordered" evidence="7">
    <location>
        <begin position="259"/>
        <end position="412"/>
    </location>
</feature>
<feature type="compositionally biased region" description="Basic and acidic residues" evidence="7">
    <location>
        <begin position="403"/>
        <end position="412"/>
    </location>
</feature>
<comment type="similarity">
    <text evidence="6">Belongs to the MTSS family.</text>
</comment>
<evidence type="ECO:0000256" key="6">
    <source>
        <dbReference type="ARBA" id="ARBA00061293"/>
    </source>
</evidence>
<evidence type="ECO:0000313" key="10">
    <source>
        <dbReference type="Proteomes" id="UP001331515"/>
    </source>
</evidence>
<dbReference type="Gene3D" id="1.20.1270.60">
    <property type="entry name" value="Arfaptin homology (AH) domain/BAR domain"/>
    <property type="match status" value="1"/>
</dbReference>
<dbReference type="SUPFAM" id="SSF103657">
    <property type="entry name" value="BAR/IMD domain-like"/>
    <property type="match status" value="1"/>
</dbReference>
<dbReference type="GO" id="GO:0003779">
    <property type="term" value="F:actin binding"/>
    <property type="evidence" value="ECO:0007669"/>
    <property type="project" value="UniProtKB-KW"/>
</dbReference>
<feature type="compositionally biased region" description="Basic and acidic residues" evidence="7">
    <location>
        <begin position="374"/>
        <end position="387"/>
    </location>
</feature>